<evidence type="ECO:0000313" key="4">
    <source>
        <dbReference type="EMBL" id="ASS31143.1"/>
    </source>
</evidence>
<dbReference type="Pfam" id="PF04203">
    <property type="entry name" value="Sortase"/>
    <property type="match status" value="1"/>
</dbReference>
<dbReference type="Proteomes" id="UP000233727">
    <property type="component" value="Unassembled WGS sequence"/>
</dbReference>
<accession>A0A223AB05</accession>
<reference evidence="5 6" key="2">
    <citation type="submission" date="2017-10" db="EMBL/GenBank/DDBJ databases">
        <title>Bifidobacterium genomics.</title>
        <authorList>
            <person name="Lugli G.A."/>
            <person name="Milani C."/>
            <person name="Mancabelli L."/>
        </authorList>
    </citation>
    <scope>NUCLEOTIDE SEQUENCE [LARGE SCALE GENOMIC DNA]</scope>
    <source>
        <strain evidence="5 6">1542B</strain>
    </source>
</reference>
<dbReference type="CDD" id="cd05827">
    <property type="entry name" value="Sortase_C"/>
    <property type="match status" value="1"/>
</dbReference>
<evidence type="ECO:0000313" key="5">
    <source>
        <dbReference type="EMBL" id="PKU90260.1"/>
    </source>
</evidence>
<dbReference type="InterPro" id="IPR005754">
    <property type="entry name" value="Sortase"/>
</dbReference>
<reference evidence="4" key="1">
    <citation type="submission" date="2017-05" db="EMBL/GenBank/DDBJ databases">
        <title>The fimbriome of the genus Bifidobacterium.</title>
        <authorList>
            <person name="Lugli G.A."/>
            <person name="Milani C."/>
            <person name="Mancino W."/>
        </authorList>
    </citation>
    <scope>NUCLEOTIDE SEQUENCE</scope>
    <source>
        <strain evidence="4">1542</strain>
    </source>
</reference>
<evidence type="ECO:0000256" key="1">
    <source>
        <dbReference type="ARBA" id="ARBA00022801"/>
    </source>
</evidence>
<dbReference type="InterPro" id="IPR023365">
    <property type="entry name" value="Sortase_dom-sf"/>
</dbReference>
<feature type="active site" description="Proton donor/acceptor" evidence="2">
    <location>
        <position position="155"/>
    </location>
</feature>
<dbReference type="NCBIfam" id="NF033745">
    <property type="entry name" value="class_C_sortase"/>
    <property type="match status" value="1"/>
</dbReference>
<gene>
    <name evidence="4" type="ORF">1542_1506</name>
    <name evidence="5" type="ORF">CQR47_1506</name>
</gene>
<evidence type="ECO:0000313" key="6">
    <source>
        <dbReference type="Proteomes" id="UP000233727"/>
    </source>
</evidence>
<protein>
    <submittedName>
        <fullName evidence="4 5">Sortase</fullName>
    </submittedName>
</protein>
<dbReference type="NCBIfam" id="TIGR01076">
    <property type="entry name" value="sortase_fam"/>
    <property type="match status" value="1"/>
</dbReference>
<keyword evidence="3" id="KW-0812">Transmembrane</keyword>
<keyword evidence="1" id="KW-0378">Hydrolase</keyword>
<feature type="transmembrane region" description="Helical" evidence="3">
    <location>
        <begin position="255"/>
        <end position="277"/>
    </location>
</feature>
<name>A0A223AB05_9BIFI</name>
<dbReference type="EMBL" id="MF043337">
    <property type="protein sequence ID" value="ASS31143.1"/>
    <property type="molecule type" value="Genomic_DNA"/>
</dbReference>
<dbReference type="GO" id="GO:0016787">
    <property type="term" value="F:hydrolase activity"/>
    <property type="evidence" value="ECO:0007669"/>
    <property type="project" value="UniProtKB-KW"/>
</dbReference>
<keyword evidence="3" id="KW-1133">Transmembrane helix</keyword>
<dbReference type="Gene3D" id="2.40.260.10">
    <property type="entry name" value="Sortase"/>
    <property type="match status" value="1"/>
</dbReference>
<dbReference type="EMBL" id="PCGY01000018">
    <property type="protein sequence ID" value="PKU90260.1"/>
    <property type="molecule type" value="Genomic_DNA"/>
</dbReference>
<feature type="active site" description="Acyl-thioester intermediate" evidence="2">
    <location>
        <position position="217"/>
    </location>
</feature>
<dbReference type="InterPro" id="IPR042002">
    <property type="entry name" value="Sortase_C"/>
</dbReference>
<dbReference type="AlphaFoldDB" id="A0A223AB05"/>
<proteinExistence type="predicted"/>
<sequence length="285" mass="30195">MRGMPVKRRIIAMRIMAVTLLAAAIVLIMLPPIVRAWSTGRLATIADDHERAVAAWPSTKRDRALAQAKAYNRWLTASGQPTLGVAQDSQAAEAYRLALETPDGVMGTISIPSIGVHLPIRHGTSSDVLSAGAGHLMGTSLPVGGSSTHAVITAHRGLAGASMFTRLDEMAVGDRFSLTVLGATMTYRVDRVTVIKPEDTAILRISSTEDRVTLMTCTPYGVNTHRLLVSGVRVPNATAEAGRGRTSHAGPTTRVWCWIALAAGGLVIGGGIGYLVWRGRRKSGS</sequence>
<organism evidence="4">
    <name type="scientific">Bifidobacterium thermophilum</name>
    <dbReference type="NCBI Taxonomy" id="33905"/>
    <lineage>
        <taxon>Bacteria</taxon>
        <taxon>Bacillati</taxon>
        <taxon>Actinomycetota</taxon>
        <taxon>Actinomycetes</taxon>
        <taxon>Bifidobacteriales</taxon>
        <taxon>Bifidobacteriaceae</taxon>
        <taxon>Bifidobacterium</taxon>
    </lineage>
</organism>
<evidence type="ECO:0000256" key="2">
    <source>
        <dbReference type="PIRSR" id="PIRSR605754-1"/>
    </source>
</evidence>
<keyword evidence="3" id="KW-0472">Membrane</keyword>
<dbReference type="SUPFAM" id="SSF63817">
    <property type="entry name" value="Sortase"/>
    <property type="match status" value="1"/>
</dbReference>
<evidence type="ECO:0000256" key="3">
    <source>
        <dbReference type="SAM" id="Phobius"/>
    </source>
</evidence>